<keyword evidence="2" id="KW-1185">Reference proteome</keyword>
<comment type="caution">
    <text evidence="1">The sequence shown here is derived from an EMBL/GenBank/DDBJ whole genome shotgun (WGS) entry which is preliminary data.</text>
</comment>
<gene>
    <name evidence="1" type="ORF">AVEN_40215_1</name>
</gene>
<protein>
    <submittedName>
        <fullName evidence="1">Uncharacterized protein</fullName>
    </submittedName>
</protein>
<dbReference type="EMBL" id="BGPR01077144">
    <property type="protein sequence ID" value="GBL64282.1"/>
    <property type="molecule type" value="Genomic_DNA"/>
</dbReference>
<accession>A0A4Y1ZS37</accession>
<dbReference type="Proteomes" id="UP000499080">
    <property type="component" value="Unassembled WGS sequence"/>
</dbReference>
<dbReference type="InterPro" id="IPR012337">
    <property type="entry name" value="RNaseH-like_sf"/>
</dbReference>
<proteinExistence type="predicted"/>
<dbReference type="OrthoDB" id="4917326at2759"/>
<dbReference type="GO" id="GO:0003676">
    <property type="term" value="F:nucleic acid binding"/>
    <property type="evidence" value="ECO:0007669"/>
    <property type="project" value="InterPro"/>
</dbReference>
<dbReference type="InterPro" id="IPR036397">
    <property type="entry name" value="RNaseH_sf"/>
</dbReference>
<organism evidence="1 2">
    <name type="scientific">Araneus ventricosus</name>
    <name type="common">Orbweaver spider</name>
    <name type="synonym">Epeira ventricosa</name>
    <dbReference type="NCBI Taxonomy" id="182803"/>
    <lineage>
        <taxon>Eukaryota</taxon>
        <taxon>Metazoa</taxon>
        <taxon>Ecdysozoa</taxon>
        <taxon>Arthropoda</taxon>
        <taxon>Chelicerata</taxon>
        <taxon>Arachnida</taxon>
        <taxon>Araneae</taxon>
        <taxon>Araneomorphae</taxon>
        <taxon>Entelegynae</taxon>
        <taxon>Araneoidea</taxon>
        <taxon>Araneidae</taxon>
        <taxon>Araneus</taxon>
    </lineage>
</organism>
<reference evidence="1 2" key="1">
    <citation type="journal article" date="2019" name="Sci. Rep.">
        <title>Orb-weaving spider Araneus ventricosus genome elucidates the spidroin gene catalogue.</title>
        <authorList>
            <person name="Kono N."/>
            <person name="Nakamura H."/>
            <person name="Ohtoshi R."/>
            <person name="Moran D.A.P."/>
            <person name="Shinohara A."/>
            <person name="Yoshida Y."/>
            <person name="Fujiwara M."/>
            <person name="Mori M."/>
            <person name="Tomita M."/>
            <person name="Arakawa K."/>
        </authorList>
    </citation>
    <scope>NUCLEOTIDE SEQUENCE [LARGE SCALE GENOMIC DNA]</scope>
</reference>
<evidence type="ECO:0000313" key="2">
    <source>
        <dbReference type="Proteomes" id="UP000499080"/>
    </source>
</evidence>
<sequence length="164" mass="18722">MTTENFIEQYQKYDVHLQWIPLHVDIHGNELADNLVKECSSHPIPSSSEITFLEQFSREKAQNKAEWLVPPSHHWYKGRKPGLSLSLLCDRQSSTCLSRLASAHLKCLTNSEGNKIYPLCPKCQQHQATPKHILDCLGLDRVETDSSSFFVIDFIKVNGFLDLV</sequence>
<evidence type="ECO:0000313" key="1">
    <source>
        <dbReference type="EMBL" id="GBL64282.1"/>
    </source>
</evidence>
<dbReference type="SUPFAM" id="SSF53098">
    <property type="entry name" value="Ribonuclease H-like"/>
    <property type="match status" value="1"/>
</dbReference>
<dbReference type="Gene3D" id="3.30.420.10">
    <property type="entry name" value="Ribonuclease H-like superfamily/Ribonuclease H"/>
    <property type="match status" value="1"/>
</dbReference>
<name>A0A4Y1ZS37_ARAVE</name>
<dbReference type="AlphaFoldDB" id="A0A4Y1ZS37"/>